<feature type="region of interest" description="Disordered" evidence="1">
    <location>
        <begin position="1"/>
        <end position="46"/>
    </location>
</feature>
<evidence type="ECO:0000313" key="3">
    <source>
        <dbReference type="Proteomes" id="UP000242519"/>
    </source>
</evidence>
<protein>
    <submittedName>
        <fullName evidence="2">Uncharacterized protein</fullName>
    </submittedName>
</protein>
<dbReference type="AlphaFoldDB" id="A0A218YSQ4"/>
<dbReference type="Proteomes" id="UP000242519">
    <property type="component" value="Unassembled WGS sequence"/>
</dbReference>
<feature type="region of interest" description="Disordered" evidence="1">
    <location>
        <begin position="60"/>
        <end position="97"/>
    </location>
</feature>
<evidence type="ECO:0000256" key="1">
    <source>
        <dbReference type="SAM" id="MobiDB-lite"/>
    </source>
</evidence>
<feature type="compositionally biased region" description="Basic and acidic residues" evidence="1">
    <location>
        <begin position="23"/>
        <end position="32"/>
    </location>
</feature>
<proteinExistence type="predicted"/>
<name>A0A218YSQ4_9HELO</name>
<accession>A0A218YSQ4</accession>
<sequence>MPTDGTVSASYETRTRSSSRGPFGDKVRERRGLGPGSSGTQKSEGTLLALAKSKRGGGRVGAYRLVPGHTDYGTAGTERARDATGRHGTPTGTLESREARASAAAWYEVDSRCVSSPLPRTHPVRPGLLCPDIPRACFDEP</sequence>
<reference evidence="2 3" key="1">
    <citation type="submission" date="2017-04" db="EMBL/GenBank/DDBJ databases">
        <title>Draft genome sequence of Marssonina coronaria NL1: causal agent of apple blotch.</title>
        <authorList>
            <person name="Cheng Q."/>
        </authorList>
    </citation>
    <scope>NUCLEOTIDE SEQUENCE [LARGE SCALE GENOMIC DNA]</scope>
    <source>
        <strain evidence="2 3">NL1</strain>
    </source>
</reference>
<gene>
    <name evidence="2" type="ORF">B2J93_4776</name>
</gene>
<dbReference type="EMBL" id="MZNU01000406">
    <property type="protein sequence ID" value="OWO98164.1"/>
    <property type="molecule type" value="Genomic_DNA"/>
</dbReference>
<organism evidence="2 3">
    <name type="scientific">Diplocarpon coronariae</name>
    <dbReference type="NCBI Taxonomy" id="2795749"/>
    <lineage>
        <taxon>Eukaryota</taxon>
        <taxon>Fungi</taxon>
        <taxon>Dikarya</taxon>
        <taxon>Ascomycota</taxon>
        <taxon>Pezizomycotina</taxon>
        <taxon>Leotiomycetes</taxon>
        <taxon>Helotiales</taxon>
        <taxon>Drepanopezizaceae</taxon>
        <taxon>Diplocarpon</taxon>
    </lineage>
</organism>
<feature type="compositionally biased region" description="Polar residues" evidence="1">
    <location>
        <begin position="1"/>
        <end position="20"/>
    </location>
</feature>
<comment type="caution">
    <text evidence="2">The sequence shown here is derived from an EMBL/GenBank/DDBJ whole genome shotgun (WGS) entry which is preliminary data.</text>
</comment>
<dbReference type="InParanoid" id="A0A218YSQ4"/>
<evidence type="ECO:0000313" key="2">
    <source>
        <dbReference type="EMBL" id="OWO98164.1"/>
    </source>
</evidence>
<keyword evidence="3" id="KW-1185">Reference proteome</keyword>